<proteinExistence type="predicted"/>
<gene>
    <name evidence="1" type="ORF">LTRI10_LOCUS36205</name>
</gene>
<dbReference type="Proteomes" id="UP001497516">
    <property type="component" value="Chromosome 6"/>
</dbReference>
<evidence type="ECO:0000313" key="2">
    <source>
        <dbReference type="Proteomes" id="UP001497516"/>
    </source>
</evidence>
<reference evidence="1 2" key="1">
    <citation type="submission" date="2024-04" db="EMBL/GenBank/DDBJ databases">
        <authorList>
            <person name="Fracassetti M."/>
        </authorList>
    </citation>
    <scope>NUCLEOTIDE SEQUENCE [LARGE SCALE GENOMIC DNA]</scope>
</reference>
<keyword evidence="2" id="KW-1185">Reference proteome</keyword>
<sequence>MWCHLLALHERVYYELVIKFYSTFDHAETTDWKNYGAIKFRLSGDYHYMSYHDFAAFALVPDYTDNFVVEIANPDIVSFPTCYRQLA</sequence>
<organism evidence="1 2">
    <name type="scientific">Linum trigynum</name>
    <dbReference type="NCBI Taxonomy" id="586398"/>
    <lineage>
        <taxon>Eukaryota</taxon>
        <taxon>Viridiplantae</taxon>
        <taxon>Streptophyta</taxon>
        <taxon>Embryophyta</taxon>
        <taxon>Tracheophyta</taxon>
        <taxon>Spermatophyta</taxon>
        <taxon>Magnoliopsida</taxon>
        <taxon>eudicotyledons</taxon>
        <taxon>Gunneridae</taxon>
        <taxon>Pentapetalae</taxon>
        <taxon>rosids</taxon>
        <taxon>fabids</taxon>
        <taxon>Malpighiales</taxon>
        <taxon>Linaceae</taxon>
        <taxon>Linum</taxon>
    </lineage>
</organism>
<dbReference type="EMBL" id="OZ034819">
    <property type="protein sequence ID" value="CAL1395801.1"/>
    <property type="molecule type" value="Genomic_DNA"/>
</dbReference>
<name>A0AAV2FBX6_9ROSI</name>
<evidence type="ECO:0000313" key="1">
    <source>
        <dbReference type="EMBL" id="CAL1395801.1"/>
    </source>
</evidence>
<accession>A0AAV2FBX6</accession>
<dbReference type="AlphaFoldDB" id="A0AAV2FBX6"/>
<protein>
    <submittedName>
        <fullName evidence="1">Uncharacterized protein</fullName>
    </submittedName>
</protein>